<dbReference type="SUPFAM" id="SSF49899">
    <property type="entry name" value="Concanavalin A-like lectins/glucanases"/>
    <property type="match status" value="1"/>
</dbReference>
<organism evidence="3 4">
    <name type="scientific">Morchella conica CCBAS932</name>
    <dbReference type="NCBI Taxonomy" id="1392247"/>
    <lineage>
        <taxon>Eukaryota</taxon>
        <taxon>Fungi</taxon>
        <taxon>Dikarya</taxon>
        <taxon>Ascomycota</taxon>
        <taxon>Pezizomycotina</taxon>
        <taxon>Pezizomycetes</taxon>
        <taxon>Pezizales</taxon>
        <taxon>Morchellaceae</taxon>
        <taxon>Morchella</taxon>
    </lineage>
</organism>
<dbReference type="CDD" id="cd00413">
    <property type="entry name" value="Glyco_hydrolase_16"/>
    <property type="match status" value="1"/>
</dbReference>
<dbReference type="GO" id="GO:0005975">
    <property type="term" value="P:carbohydrate metabolic process"/>
    <property type="evidence" value="ECO:0007669"/>
    <property type="project" value="InterPro"/>
</dbReference>
<sequence length="394" mass="43298">MLALIELPLLVLLSALLPAAIVTAADSTPSCDCYETDADSVFTQHEFHDFRTLTPVASAPPLPSVLPQELDPTPDNYTTEPGIGNAQAGWIQSNDWTDYWATMDWGKLPTGDFPMRMQNSLANVYISGSDVDTDATSKLVLRTHRFSNFQSTAEVESLHRNFLYASIRIRARVTGASGAVAGLFIYQNGQNESDIEILTRDNNNEIRYSNQPVVDDQGNEIAGASTSVDMATGTEIDGTDEPDKRKMVKRAKYGDVKWDDWHTHRIDWTEGKSSWFVDGEHYLDKEYGVPTVASYFVMNMWSDGGVWSGNMSVGDTAYMEIEWVEMAFNTSGPDDLSSRDLHKRAGKPECQTMCTIDGVQVVGNPEIGAAASVAVKYTMLFGGVVLAMLGMGVL</sequence>
<keyword evidence="3" id="KW-0430">Lectin</keyword>
<accession>A0A3N4KVS4</accession>
<dbReference type="Gene3D" id="2.60.120.200">
    <property type="match status" value="1"/>
</dbReference>
<dbReference type="PROSITE" id="PS51762">
    <property type="entry name" value="GH16_2"/>
    <property type="match status" value="1"/>
</dbReference>
<dbReference type="InParanoid" id="A0A3N4KVS4"/>
<feature type="domain" description="GH16" evidence="2">
    <location>
        <begin position="66"/>
        <end position="332"/>
    </location>
</feature>
<dbReference type="OrthoDB" id="4388755at2759"/>
<dbReference type="GO" id="GO:0004553">
    <property type="term" value="F:hydrolase activity, hydrolyzing O-glycosyl compounds"/>
    <property type="evidence" value="ECO:0007669"/>
    <property type="project" value="InterPro"/>
</dbReference>
<dbReference type="AlphaFoldDB" id="A0A3N4KVS4"/>
<dbReference type="GO" id="GO:0030246">
    <property type="term" value="F:carbohydrate binding"/>
    <property type="evidence" value="ECO:0007669"/>
    <property type="project" value="UniProtKB-KW"/>
</dbReference>
<dbReference type="PANTHER" id="PTHR38121:SF4">
    <property type="entry name" value="GH16 DOMAIN-CONTAINING PROTEIN-RELATED"/>
    <property type="match status" value="1"/>
</dbReference>
<reference evidence="3 4" key="1">
    <citation type="journal article" date="2018" name="Nat. Ecol. Evol.">
        <title>Pezizomycetes genomes reveal the molecular basis of ectomycorrhizal truffle lifestyle.</title>
        <authorList>
            <person name="Murat C."/>
            <person name="Payen T."/>
            <person name="Noel B."/>
            <person name="Kuo A."/>
            <person name="Morin E."/>
            <person name="Chen J."/>
            <person name="Kohler A."/>
            <person name="Krizsan K."/>
            <person name="Balestrini R."/>
            <person name="Da Silva C."/>
            <person name="Montanini B."/>
            <person name="Hainaut M."/>
            <person name="Levati E."/>
            <person name="Barry K.W."/>
            <person name="Belfiori B."/>
            <person name="Cichocki N."/>
            <person name="Clum A."/>
            <person name="Dockter R.B."/>
            <person name="Fauchery L."/>
            <person name="Guy J."/>
            <person name="Iotti M."/>
            <person name="Le Tacon F."/>
            <person name="Lindquist E.A."/>
            <person name="Lipzen A."/>
            <person name="Malagnac F."/>
            <person name="Mello A."/>
            <person name="Molinier V."/>
            <person name="Miyauchi S."/>
            <person name="Poulain J."/>
            <person name="Riccioni C."/>
            <person name="Rubini A."/>
            <person name="Sitrit Y."/>
            <person name="Splivallo R."/>
            <person name="Traeger S."/>
            <person name="Wang M."/>
            <person name="Zifcakova L."/>
            <person name="Wipf D."/>
            <person name="Zambonelli A."/>
            <person name="Paolocci F."/>
            <person name="Nowrousian M."/>
            <person name="Ottonello S."/>
            <person name="Baldrian P."/>
            <person name="Spatafora J.W."/>
            <person name="Henrissat B."/>
            <person name="Nagy L.G."/>
            <person name="Aury J.M."/>
            <person name="Wincker P."/>
            <person name="Grigoriev I.V."/>
            <person name="Bonfante P."/>
            <person name="Martin F.M."/>
        </authorList>
    </citation>
    <scope>NUCLEOTIDE SEQUENCE [LARGE SCALE GENOMIC DNA]</scope>
    <source>
        <strain evidence="3 4">CCBAS932</strain>
    </source>
</reference>
<dbReference type="Pfam" id="PF00722">
    <property type="entry name" value="Glyco_hydro_16"/>
    <property type="match status" value="1"/>
</dbReference>
<dbReference type="PANTHER" id="PTHR38121">
    <property type="entry name" value="GH16 DOMAIN-CONTAINING PROTEIN"/>
    <property type="match status" value="1"/>
</dbReference>
<protein>
    <submittedName>
        <fullName evidence="3">Concanavalin A-like lectin/glucanase</fullName>
    </submittedName>
</protein>
<dbReference type="InterPro" id="IPR013320">
    <property type="entry name" value="ConA-like_dom_sf"/>
</dbReference>
<keyword evidence="4" id="KW-1185">Reference proteome</keyword>
<dbReference type="Proteomes" id="UP000277580">
    <property type="component" value="Unassembled WGS sequence"/>
</dbReference>
<feature type="chain" id="PRO_5018184572" evidence="1">
    <location>
        <begin position="25"/>
        <end position="394"/>
    </location>
</feature>
<evidence type="ECO:0000313" key="3">
    <source>
        <dbReference type="EMBL" id="RPB14637.1"/>
    </source>
</evidence>
<dbReference type="InterPro" id="IPR000757">
    <property type="entry name" value="Beta-glucanase-like"/>
</dbReference>
<keyword evidence="1" id="KW-0732">Signal</keyword>
<dbReference type="EMBL" id="ML119117">
    <property type="protein sequence ID" value="RPB14637.1"/>
    <property type="molecule type" value="Genomic_DNA"/>
</dbReference>
<gene>
    <name evidence="3" type="ORF">P167DRAFT_534056</name>
</gene>
<evidence type="ECO:0000313" key="4">
    <source>
        <dbReference type="Proteomes" id="UP000277580"/>
    </source>
</evidence>
<feature type="signal peptide" evidence="1">
    <location>
        <begin position="1"/>
        <end position="24"/>
    </location>
</feature>
<dbReference type="STRING" id="1392247.A0A3N4KVS4"/>
<name>A0A3N4KVS4_9PEZI</name>
<evidence type="ECO:0000256" key="1">
    <source>
        <dbReference type="SAM" id="SignalP"/>
    </source>
</evidence>
<proteinExistence type="predicted"/>
<evidence type="ECO:0000259" key="2">
    <source>
        <dbReference type="PROSITE" id="PS51762"/>
    </source>
</evidence>